<sequence length="114" mass="12979">MGSHFETSTKTIHPRKRAELPPVKSKWRLKVGVKIKIASARVQKQRTKENQPPHPTPDLLSFSRSAPPYSSASPAIPYAKVAIPQTETTRECYRNTNRSRKLIRLELDPYEVGE</sequence>
<evidence type="ECO:0000313" key="3">
    <source>
        <dbReference type="Proteomes" id="UP000625711"/>
    </source>
</evidence>
<comment type="caution">
    <text evidence="2">The sequence shown here is derived from an EMBL/GenBank/DDBJ whole genome shotgun (WGS) entry which is preliminary data.</text>
</comment>
<feature type="compositionally biased region" description="Polar residues" evidence="1">
    <location>
        <begin position="1"/>
        <end position="11"/>
    </location>
</feature>
<keyword evidence="3" id="KW-1185">Reference proteome</keyword>
<organism evidence="2 3">
    <name type="scientific">Rhynchophorus ferrugineus</name>
    <name type="common">Red palm weevil</name>
    <name type="synonym">Curculio ferrugineus</name>
    <dbReference type="NCBI Taxonomy" id="354439"/>
    <lineage>
        <taxon>Eukaryota</taxon>
        <taxon>Metazoa</taxon>
        <taxon>Ecdysozoa</taxon>
        <taxon>Arthropoda</taxon>
        <taxon>Hexapoda</taxon>
        <taxon>Insecta</taxon>
        <taxon>Pterygota</taxon>
        <taxon>Neoptera</taxon>
        <taxon>Endopterygota</taxon>
        <taxon>Coleoptera</taxon>
        <taxon>Polyphaga</taxon>
        <taxon>Cucujiformia</taxon>
        <taxon>Curculionidae</taxon>
        <taxon>Dryophthorinae</taxon>
        <taxon>Rhynchophorus</taxon>
    </lineage>
</organism>
<feature type="compositionally biased region" description="Low complexity" evidence="1">
    <location>
        <begin position="65"/>
        <end position="74"/>
    </location>
</feature>
<gene>
    <name evidence="2" type="ORF">GWI33_004906</name>
</gene>
<feature type="region of interest" description="Disordered" evidence="1">
    <location>
        <begin position="39"/>
        <end position="74"/>
    </location>
</feature>
<feature type="region of interest" description="Disordered" evidence="1">
    <location>
        <begin position="1"/>
        <end position="23"/>
    </location>
</feature>
<proteinExistence type="predicted"/>
<protein>
    <submittedName>
        <fullName evidence="2">Uncharacterized protein</fullName>
    </submittedName>
</protein>
<evidence type="ECO:0000256" key="1">
    <source>
        <dbReference type="SAM" id="MobiDB-lite"/>
    </source>
</evidence>
<reference evidence="2" key="1">
    <citation type="submission" date="2020-08" db="EMBL/GenBank/DDBJ databases">
        <title>Genome sequencing and assembly of the red palm weevil Rhynchophorus ferrugineus.</title>
        <authorList>
            <person name="Dias G.B."/>
            <person name="Bergman C.M."/>
            <person name="Manee M."/>
        </authorList>
    </citation>
    <scope>NUCLEOTIDE SEQUENCE</scope>
    <source>
        <strain evidence="2">AA-2017</strain>
        <tissue evidence="2">Whole larva</tissue>
    </source>
</reference>
<accession>A0A834IIA5</accession>
<dbReference type="EMBL" id="JAACXV010000248">
    <property type="protein sequence ID" value="KAF7281285.1"/>
    <property type="molecule type" value="Genomic_DNA"/>
</dbReference>
<name>A0A834IIA5_RHYFE</name>
<dbReference type="Proteomes" id="UP000625711">
    <property type="component" value="Unassembled WGS sequence"/>
</dbReference>
<dbReference type="AlphaFoldDB" id="A0A834IIA5"/>
<evidence type="ECO:0000313" key="2">
    <source>
        <dbReference type="EMBL" id="KAF7281285.1"/>
    </source>
</evidence>